<dbReference type="PaxDb" id="411902-CLOBOL_05884"/>
<gene>
    <name evidence="1" type="ORF">CLOBOL_05884</name>
</gene>
<dbReference type="HOGENOM" id="CLU_3181996_0_0_9"/>
<comment type="caution">
    <text evidence="1">The sequence shown here is derived from an EMBL/GenBank/DDBJ whole genome shotgun (WGS) entry which is preliminary data.</text>
</comment>
<dbReference type="AlphaFoldDB" id="A8S185"/>
<evidence type="ECO:0000313" key="1">
    <source>
        <dbReference type="EMBL" id="EDP13847.1"/>
    </source>
</evidence>
<protein>
    <submittedName>
        <fullName evidence="1">Uncharacterized protein</fullName>
    </submittedName>
</protein>
<proteinExistence type="predicted"/>
<sequence length="46" mass="5595">MINEYGRQEGLLPLNLFLIPERYNMIRILFGQVTFRQERQRKNGIK</sequence>
<organism evidence="1 2">
    <name type="scientific">Enterocloster bolteae (strain ATCC BAA-613 / DSM 15670 / CCUG 46953 / JCM 12243 / WAL 16351)</name>
    <name type="common">Clostridium bolteae</name>
    <dbReference type="NCBI Taxonomy" id="411902"/>
    <lineage>
        <taxon>Bacteria</taxon>
        <taxon>Bacillati</taxon>
        <taxon>Bacillota</taxon>
        <taxon>Clostridia</taxon>
        <taxon>Lachnospirales</taxon>
        <taxon>Lachnospiraceae</taxon>
        <taxon>Enterocloster</taxon>
    </lineage>
</organism>
<accession>A8S185</accession>
<name>A8S185_ENTBW</name>
<dbReference type="Proteomes" id="UP000005396">
    <property type="component" value="Unassembled WGS sequence"/>
</dbReference>
<reference evidence="1 2" key="2">
    <citation type="submission" date="2007-09" db="EMBL/GenBank/DDBJ databases">
        <title>Draft genome sequence of Clostridium bolteae (ATCC BAA-613).</title>
        <authorList>
            <person name="Sudarsanam P."/>
            <person name="Ley R."/>
            <person name="Guruge J."/>
            <person name="Turnbaugh P.J."/>
            <person name="Mahowald M."/>
            <person name="Liep D."/>
            <person name="Gordon J."/>
        </authorList>
    </citation>
    <scope>NUCLEOTIDE SEQUENCE [LARGE SCALE GENOMIC DNA]</scope>
    <source>
        <strain evidence="2">ATCC BAA-613 / DSM 15670 / CCUG 46953 / JCM 12243 / WAL 16351</strain>
    </source>
</reference>
<reference evidence="1 2" key="1">
    <citation type="submission" date="2007-08" db="EMBL/GenBank/DDBJ databases">
        <authorList>
            <person name="Fulton L."/>
            <person name="Clifton S."/>
            <person name="Fulton B."/>
            <person name="Xu J."/>
            <person name="Minx P."/>
            <person name="Pepin K.H."/>
            <person name="Johnson M."/>
            <person name="Thiruvilangam P."/>
            <person name="Bhonagiri V."/>
            <person name="Nash W.E."/>
            <person name="Mardis E.R."/>
            <person name="Wilson R.K."/>
        </authorList>
    </citation>
    <scope>NUCLEOTIDE SEQUENCE [LARGE SCALE GENOMIC DNA]</scope>
    <source>
        <strain evidence="2">ATCC BAA-613 / DSM 15670 / CCUG 46953 / JCM 12243 / WAL 16351</strain>
    </source>
</reference>
<dbReference type="EMBL" id="ABCC02000045">
    <property type="protein sequence ID" value="EDP13847.1"/>
    <property type="molecule type" value="Genomic_DNA"/>
</dbReference>
<evidence type="ECO:0000313" key="2">
    <source>
        <dbReference type="Proteomes" id="UP000005396"/>
    </source>
</evidence>